<proteinExistence type="inferred from homology"/>
<dbReference type="EMBL" id="ML978121">
    <property type="protein sequence ID" value="KAF2103974.1"/>
    <property type="molecule type" value="Genomic_DNA"/>
</dbReference>
<feature type="chain" id="PRO_5040470569" evidence="3">
    <location>
        <begin position="20"/>
        <end position="272"/>
    </location>
</feature>
<evidence type="ECO:0000256" key="2">
    <source>
        <dbReference type="ARBA" id="ARBA00022801"/>
    </source>
</evidence>
<accession>A0A9P4MFY1</accession>
<dbReference type="Pfam" id="PF00857">
    <property type="entry name" value="Isochorismatase"/>
    <property type="match status" value="1"/>
</dbReference>
<dbReference type="AlphaFoldDB" id="A0A9P4MFY1"/>
<evidence type="ECO:0000259" key="4">
    <source>
        <dbReference type="Pfam" id="PF00857"/>
    </source>
</evidence>
<comment type="similarity">
    <text evidence="1">Belongs to the isochorismatase family.</text>
</comment>
<dbReference type="OrthoDB" id="167809at2759"/>
<dbReference type="SUPFAM" id="SSF52499">
    <property type="entry name" value="Isochorismatase-like hydrolases"/>
    <property type="match status" value="1"/>
</dbReference>
<dbReference type="InterPro" id="IPR036380">
    <property type="entry name" value="Isochorismatase-like_sf"/>
</dbReference>
<dbReference type="Proteomes" id="UP000799772">
    <property type="component" value="Unassembled WGS sequence"/>
</dbReference>
<keyword evidence="3" id="KW-0732">Signal</keyword>
<name>A0A9P4MFY1_9PEZI</name>
<evidence type="ECO:0000313" key="5">
    <source>
        <dbReference type="EMBL" id="KAF2103974.1"/>
    </source>
</evidence>
<evidence type="ECO:0000256" key="3">
    <source>
        <dbReference type="SAM" id="SignalP"/>
    </source>
</evidence>
<keyword evidence="2 5" id="KW-0378">Hydrolase</keyword>
<reference evidence="5" key="1">
    <citation type="journal article" date="2020" name="Stud. Mycol.">
        <title>101 Dothideomycetes genomes: a test case for predicting lifestyles and emergence of pathogens.</title>
        <authorList>
            <person name="Haridas S."/>
            <person name="Albert R."/>
            <person name="Binder M."/>
            <person name="Bloem J."/>
            <person name="Labutti K."/>
            <person name="Salamov A."/>
            <person name="Andreopoulos B."/>
            <person name="Baker S."/>
            <person name="Barry K."/>
            <person name="Bills G."/>
            <person name="Bluhm B."/>
            <person name="Cannon C."/>
            <person name="Castanera R."/>
            <person name="Culley D."/>
            <person name="Daum C."/>
            <person name="Ezra D."/>
            <person name="Gonzalez J."/>
            <person name="Henrissat B."/>
            <person name="Kuo A."/>
            <person name="Liang C."/>
            <person name="Lipzen A."/>
            <person name="Lutzoni F."/>
            <person name="Magnuson J."/>
            <person name="Mondo S."/>
            <person name="Nolan M."/>
            <person name="Ohm R."/>
            <person name="Pangilinan J."/>
            <person name="Park H.-J."/>
            <person name="Ramirez L."/>
            <person name="Alfaro M."/>
            <person name="Sun H."/>
            <person name="Tritt A."/>
            <person name="Yoshinaga Y."/>
            <person name="Zwiers L.-H."/>
            <person name="Turgeon B."/>
            <person name="Goodwin S."/>
            <person name="Spatafora J."/>
            <person name="Crous P."/>
            <person name="Grigoriev I."/>
        </authorList>
    </citation>
    <scope>NUCLEOTIDE SEQUENCE</scope>
    <source>
        <strain evidence="5">CBS 133067</strain>
    </source>
</reference>
<evidence type="ECO:0000313" key="6">
    <source>
        <dbReference type="Proteomes" id="UP000799772"/>
    </source>
</evidence>
<evidence type="ECO:0000256" key="1">
    <source>
        <dbReference type="ARBA" id="ARBA00006336"/>
    </source>
</evidence>
<dbReference type="InterPro" id="IPR050272">
    <property type="entry name" value="Isochorismatase-like_hydrls"/>
</dbReference>
<feature type="signal peptide" evidence="3">
    <location>
        <begin position="1"/>
        <end position="19"/>
    </location>
</feature>
<feature type="domain" description="Isochorismatase-like" evidence="4">
    <location>
        <begin position="57"/>
        <end position="248"/>
    </location>
</feature>
<sequence length="272" mass="29521">MHFLNSAAVLLTAVTWSKSDGVFDLTRSDRLPVTTPKMISGMIGGRKNAIIEPSRTGLVIIDMQNYFLHPGLSPGATKGRAIVNTTVSMVDGFRKAGIKVLWTNWGLDDFDLLTMPPAFLSGFSANGSDLQNETFGSDMGTVDGIPAGRLLMRNQWNSQLYGPLHPLQVEGVDAGTDFYFNKNRLSGMWGAQTPLGLFLQENGITTLFFGGVNTDQCVWGTFLDSYYKGFDVFLVPDISATTSPQYATDMCIYNADGDGFVVNSTTILPAIA</sequence>
<gene>
    <name evidence="5" type="ORF">NA57DRAFT_50829</name>
</gene>
<dbReference type="PANTHER" id="PTHR43540:SF9">
    <property type="entry name" value="FAMILY HYDROLASE, PUTATIVE (AFU_ORTHOLOGUE AFUA_2G08700)-RELATED"/>
    <property type="match status" value="1"/>
</dbReference>
<comment type="caution">
    <text evidence="5">The sequence shown here is derived from an EMBL/GenBank/DDBJ whole genome shotgun (WGS) entry which is preliminary data.</text>
</comment>
<dbReference type="PANTHER" id="PTHR43540">
    <property type="entry name" value="PEROXYUREIDOACRYLATE/UREIDOACRYLATE AMIDOHYDROLASE-RELATED"/>
    <property type="match status" value="1"/>
</dbReference>
<keyword evidence="6" id="KW-1185">Reference proteome</keyword>
<dbReference type="Gene3D" id="3.40.50.850">
    <property type="entry name" value="Isochorismatase-like"/>
    <property type="match status" value="1"/>
</dbReference>
<protein>
    <submittedName>
        <fullName evidence="5">Isochorismatase hydrolase</fullName>
    </submittedName>
</protein>
<dbReference type="GO" id="GO:0016787">
    <property type="term" value="F:hydrolase activity"/>
    <property type="evidence" value="ECO:0007669"/>
    <property type="project" value="UniProtKB-KW"/>
</dbReference>
<dbReference type="InterPro" id="IPR000868">
    <property type="entry name" value="Isochorismatase-like_dom"/>
</dbReference>
<dbReference type="CDD" id="cd00431">
    <property type="entry name" value="cysteine_hydrolases"/>
    <property type="match status" value="1"/>
</dbReference>
<organism evidence="5 6">
    <name type="scientific">Rhizodiscina lignyota</name>
    <dbReference type="NCBI Taxonomy" id="1504668"/>
    <lineage>
        <taxon>Eukaryota</taxon>
        <taxon>Fungi</taxon>
        <taxon>Dikarya</taxon>
        <taxon>Ascomycota</taxon>
        <taxon>Pezizomycotina</taxon>
        <taxon>Dothideomycetes</taxon>
        <taxon>Pleosporomycetidae</taxon>
        <taxon>Aulographales</taxon>
        <taxon>Rhizodiscinaceae</taxon>
        <taxon>Rhizodiscina</taxon>
    </lineage>
</organism>